<dbReference type="Proteomes" id="UP000494222">
    <property type="component" value="Unassembled WGS sequence"/>
</dbReference>
<dbReference type="AlphaFoldDB" id="A0A6H9T6G3"/>
<dbReference type="EMBL" id="VZOJ01000014">
    <property type="protein sequence ID" value="KAB0643304.1"/>
    <property type="molecule type" value="Genomic_DNA"/>
</dbReference>
<accession>A0A6H9T6G3</accession>
<evidence type="ECO:0000313" key="1">
    <source>
        <dbReference type="EMBL" id="KAB0643304.1"/>
    </source>
</evidence>
<keyword evidence="3" id="KW-1185">Reference proteome</keyword>
<evidence type="ECO:0000313" key="4">
    <source>
        <dbReference type="Proteomes" id="UP000494222"/>
    </source>
</evidence>
<reference evidence="1 3" key="1">
    <citation type="submission" date="2019-09" db="EMBL/GenBank/DDBJ databases">
        <title>Draft genome sequences of 48 bacterial type strains from the CCUG.</title>
        <authorList>
            <person name="Tunovic T."/>
            <person name="Pineiro-Iglesias B."/>
            <person name="Unosson C."/>
            <person name="Inganas E."/>
            <person name="Ohlen M."/>
            <person name="Cardew S."/>
            <person name="Jensie-Markopoulos S."/>
            <person name="Salva-Serra F."/>
            <person name="Jaen-Luchoro D."/>
            <person name="Karlsson R."/>
            <person name="Svensson-Stadler L."/>
            <person name="Chun J."/>
            <person name="Moore E."/>
        </authorList>
    </citation>
    <scope>NUCLEOTIDE SEQUENCE [LARGE SCALE GENOMIC DNA]</scope>
    <source>
        <strain evidence="1 3">CCUG 54555</strain>
    </source>
</reference>
<dbReference type="Proteomes" id="UP000430232">
    <property type="component" value="Unassembled WGS sequence"/>
</dbReference>
<proteinExistence type="predicted"/>
<evidence type="ECO:0000313" key="2">
    <source>
        <dbReference type="EMBL" id="VWB32189.1"/>
    </source>
</evidence>
<protein>
    <submittedName>
        <fullName evidence="1">Uncharacterized protein</fullName>
    </submittedName>
</protein>
<evidence type="ECO:0000313" key="3">
    <source>
        <dbReference type="Proteomes" id="UP000430232"/>
    </source>
</evidence>
<organism evidence="1 3">
    <name type="scientific">Burkholderia latens</name>
    <dbReference type="NCBI Taxonomy" id="488446"/>
    <lineage>
        <taxon>Bacteria</taxon>
        <taxon>Pseudomonadati</taxon>
        <taxon>Pseudomonadota</taxon>
        <taxon>Betaproteobacteria</taxon>
        <taxon>Burkholderiales</taxon>
        <taxon>Burkholderiaceae</taxon>
        <taxon>Burkholderia</taxon>
        <taxon>Burkholderia cepacia complex</taxon>
    </lineage>
</organism>
<dbReference type="RefSeq" id="WP_151063790.1">
    <property type="nucleotide sequence ID" value="NZ_CABVPL010000006.1"/>
</dbReference>
<dbReference type="GeneID" id="99788632"/>
<gene>
    <name evidence="2" type="ORF">BLA24064_01369</name>
    <name evidence="1" type="ORF">F7R21_08175</name>
</gene>
<sequence length="240" mass="25333">MGTQNWNGGNRLVVSQGNPLQCVNSIVNPINVAFLYNTTQAAQQVPIDLVGANQYYAQVNIAQTTGNQGSAALLTFSGPSNGGSASLTATLDPQAGNGAQAEAWLGSQAMPTNTSGLNNNNLQANGERYPFNKYSRYYFVPSAQRYVLNVSSGINAFYFAVFNSSGQVAVYVLNAPDDQYTANVSQFPGDTYAITNTKVNVTTASSISIPLFGANQQWVVMNADSVSDSTNASISLTPLG</sequence>
<dbReference type="OrthoDB" id="646010at2"/>
<reference evidence="2 4" key="2">
    <citation type="submission" date="2019-09" db="EMBL/GenBank/DDBJ databases">
        <authorList>
            <person name="Depoorter E."/>
        </authorList>
    </citation>
    <scope>NUCLEOTIDE SEQUENCE [LARGE SCALE GENOMIC DNA]</scope>
    <source>
        <strain evidence="2">LMG 24064</strain>
    </source>
</reference>
<dbReference type="EMBL" id="CABVPL010000006">
    <property type="protein sequence ID" value="VWB32189.1"/>
    <property type="molecule type" value="Genomic_DNA"/>
</dbReference>
<name>A0A6H9T6G3_9BURK</name>